<evidence type="ECO:0000259" key="4">
    <source>
        <dbReference type="PROSITE" id="PS50119"/>
    </source>
</evidence>
<dbReference type="GO" id="GO:0008270">
    <property type="term" value="F:zinc ion binding"/>
    <property type="evidence" value="ECO:0007669"/>
    <property type="project" value="UniProtKB-KW"/>
</dbReference>
<organism evidence="5 6">
    <name type="scientific">Salvator merianae</name>
    <name type="common">Argentine black and white tegu</name>
    <name type="synonym">Tupinambis merianae</name>
    <dbReference type="NCBI Taxonomy" id="96440"/>
    <lineage>
        <taxon>Eukaryota</taxon>
        <taxon>Metazoa</taxon>
        <taxon>Chordata</taxon>
        <taxon>Craniata</taxon>
        <taxon>Vertebrata</taxon>
        <taxon>Euteleostomi</taxon>
        <taxon>Lepidosauria</taxon>
        <taxon>Squamata</taxon>
        <taxon>Bifurcata</taxon>
        <taxon>Unidentata</taxon>
        <taxon>Episquamata</taxon>
        <taxon>Laterata</taxon>
        <taxon>Teiioidea</taxon>
        <taxon>Teiidae</taxon>
        <taxon>Salvator</taxon>
    </lineage>
</organism>
<evidence type="ECO:0000256" key="2">
    <source>
        <dbReference type="ARBA" id="ARBA00022833"/>
    </source>
</evidence>
<evidence type="ECO:0000256" key="1">
    <source>
        <dbReference type="ARBA" id="ARBA00022771"/>
    </source>
</evidence>
<dbReference type="SUPFAM" id="SSF57845">
    <property type="entry name" value="B-box zinc-binding domain"/>
    <property type="match status" value="1"/>
</dbReference>
<dbReference type="Pfam" id="PF00643">
    <property type="entry name" value="zf-B_box"/>
    <property type="match status" value="1"/>
</dbReference>
<feature type="domain" description="B box-type" evidence="4">
    <location>
        <begin position="39"/>
        <end position="80"/>
    </location>
</feature>
<keyword evidence="1 3" id="KW-0479">Metal-binding</keyword>
<dbReference type="InterPro" id="IPR050143">
    <property type="entry name" value="TRIM/RBCC"/>
</dbReference>
<evidence type="ECO:0000313" key="6">
    <source>
        <dbReference type="Proteomes" id="UP000694421"/>
    </source>
</evidence>
<dbReference type="GeneTree" id="ENSGT01050000247205"/>
<dbReference type="Ensembl" id="ENSSMRT00000012992.1">
    <property type="protein sequence ID" value="ENSSMRP00000011163.1"/>
    <property type="gene ID" value="ENSSMRG00000008784.1"/>
</dbReference>
<dbReference type="InterPro" id="IPR000315">
    <property type="entry name" value="Znf_B-box"/>
</dbReference>
<dbReference type="PROSITE" id="PS50119">
    <property type="entry name" value="ZF_BBOX"/>
    <property type="match status" value="1"/>
</dbReference>
<evidence type="ECO:0000313" key="5">
    <source>
        <dbReference type="Ensembl" id="ENSSMRP00000011163.1"/>
    </source>
</evidence>
<keyword evidence="1 3" id="KW-0863">Zinc-finger</keyword>
<dbReference type="PANTHER" id="PTHR24103">
    <property type="entry name" value="E3 UBIQUITIN-PROTEIN LIGASE TRIM"/>
    <property type="match status" value="1"/>
</dbReference>
<dbReference type="Proteomes" id="UP000694421">
    <property type="component" value="Unplaced"/>
</dbReference>
<dbReference type="CDD" id="cd19762">
    <property type="entry name" value="Bbox2_TRIM7-like"/>
    <property type="match status" value="1"/>
</dbReference>
<reference evidence="5" key="1">
    <citation type="submission" date="2025-08" db="UniProtKB">
        <authorList>
            <consortium name="Ensembl"/>
        </authorList>
    </citation>
    <scope>IDENTIFICATION</scope>
</reference>
<keyword evidence="6" id="KW-1185">Reference proteome</keyword>
<name>A0A8D0DNP3_SALMN</name>
<protein>
    <recommendedName>
        <fullName evidence="4">B box-type domain-containing protein</fullName>
    </recommendedName>
</protein>
<sequence>AEEELEGGVERIINTERERAEGELLSKQFSLQTSRGTESVGKLCSQHQEPLKLFCEDDQALLCVVCDKSRGHRGHTVIPKEEAFGEYKVGTRTSILLREFALRPCSVQTPASICLSSCLGTF</sequence>
<proteinExistence type="predicted"/>
<dbReference type="SMART" id="SM00336">
    <property type="entry name" value="BBOX"/>
    <property type="match status" value="1"/>
</dbReference>
<dbReference type="AlphaFoldDB" id="A0A8D0DNP3"/>
<evidence type="ECO:0000256" key="3">
    <source>
        <dbReference type="PROSITE-ProRule" id="PRU00024"/>
    </source>
</evidence>
<accession>A0A8D0DNP3</accession>
<reference evidence="5" key="2">
    <citation type="submission" date="2025-09" db="UniProtKB">
        <authorList>
            <consortium name="Ensembl"/>
        </authorList>
    </citation>
    <scope>IDENTIFICATION</scope>
</reference>
<keyword evidence="2" id="KW-0862">Zinc</keyword>
<dbReference type="Gene3D" id="3.30.160.60">
    <property type="entry name" value="Classic Zinc Finger"/>
    <property type="match status" value="1"/>
</dbReference>